<comment type="caution">
    <text evidence="1">The sequence shown here is derived from an EMBL/GenBank/DDBJ whole genome shotgun (WGS) entry which is preliminary data.</text>
</comment>
<reference evidence="1 2" key="1">
    <citation type="submission" date="2023-03" db="EMBL/GenBank/DDBJ databases">
        <title>High recombination rates correlate with genetic variation in Cardiocondyla obscurior ants.</title>
        <authorList>
            <person name="Errbii M."/>
        </authorList>
    </citation>
    <scope>NUCLEOTIDE SEQUENCE [LARGE SCALE GENOMIC DNA]</scope>
    <source>
        <strain evidence="1">Alpha-2009</strain>
        <tissue evidence="1">Whole body</tissue>
    </source>
</reference>
<organism evidence="1 2">
    <name type="scientific">Cardiocondyla obscurior</name>
    <dbReference type="NCBI Taxonomy" id="286306"/>
    <lineage>
        <taxon>Eukaryota</taxon>
        <taxon>Metazoa</taxon>
        <taxon>Ecdysozoa</taxon>
        <taxon>Arthropoda</taxon>
        <taxon>Hexapoda</taxon>
        <taxon>Insecta</taxon>
        <taxon>Pterygota</taxon>
        <taxon>Neoptera</taxon>
        <taxon>Endopterygota</taxon>
        <taxon>Hymenoptera</taxon>
        <taxon>Apocrita</taxon>
        <taxon>Aculeata</taxon>
        <taxon>Formicoidea</taxon>
        <taxon>Formicidae</taxon>
        <taxon>Myrmicinae</taxon>
        <taxon>Cardiocondyla</taxon>
    </lineage>
</organism>
<dbReference type="Proteomes" id="UP001430953">
    <property type="component" value="Unassembled WGS sequence"/>
</dbReference>
<protein>
    <submittedName>
        <fullName evidence="1">Uncharacterized protein</fullName>
    </submittedName>
</protein>
<accession>A0AAW2GIQ4</accession>
<dbReference type="EMBL" id="JADYXP020000004">
    <property type="protein sequence ID" value="KAL0126964.1"/>
    <property type="molecule type" value="Genomic_DNA"/>
</dbReference>
<evidence type="ECO:0000313" key="2">
    <source>
        <dbReference type="Proteomes" id="UP001430953"/>
    </source>
</evidence>
<evidence type="ECO:0000313" key="1">
    <source>
        <dbReference type="EMBL" id="KAL0126964.1"/>
    </source>
</evidence>
<sequence>MVDSYQYIYYYHETRVSTEHRGPLAKRDTSPTSLMRVVESTRGEDRSNRGRTFQEELVDGRNRKMRRVHFQEKKKTTPRFPSPFTFSTIFFLSINHSRRLVKAWGPCASLC</sequence>
<dbReference type="AlphaFoldDB" id="A0AAW2GIQ4"/>
<name>A0AAW2GIQ4_9HYME</name>
<keyword evidence="2" id="KW-1185">Reference proteome</keyword>
<gene>
    <name evidence="1" type="ORF">PUN28_005358</name>
</gene>
<proteinExistence type="predicted"/>